<dbReference type="PANTHER" id="PTHR35895">
    <property type="entry name" value="CHROMOSOME 16, WHOLE GENOME SHOTGUN SEQUENCE"/>
    <property type="match status" value="1"/>
</dbReference>
<dbReference type="InterPro" id="IPR022185">
    <property type="entry name" value="DUF3712"/>
</dbReference>
<dbReference type="GO" id="GO:0000329">
    <property type="term" value="C:fungal-type vacuole membrane"/>
    <property type="evidence" value="ECO:0007669"/>
    <property type="project" value="InterPro"/>
</dbReference>
<protein>
    <submittedName>
        <fullName evidence="1">23533_t:CDS:1</fullName>
    </submittedName>
</protein>
<accession>A0A9N9F7H4</accession>
<evidence type="ECO:0000313" key="2">
    <source>
        <dbReference type="Proteomes" id="UP000789759"/>
    </source>
</evidence>
<dbReference type="InterPro" id="IPR046368">
    <property type="entry name" value="Tag1"/>
</dbReference>
<proteinExistence type="predicted"/>
<dbReference type="Pfam" id="PF12505">
    <property type="entry name" value="DUF3712"/>
    <property type="match status" value="1"/>
</dbReference>
<reference evidence="1" key="1">
    <citation type="submission" date="2021-06" db="EMBL/GenBank/DDBJ databases">
        <authorList>
            <person name="Kallberg Y."/>
            <person name="Tangrot J."/>
            <person name="Rosling A."/>
        </authorList>
    </citation>
    <scope>NUCLEOTIDE SEQUENCE</scope>
    <source>
        <strain evidence="1">FL966</strain>
    </source>
</reference>
<dbReference type="EMBL" id="CAJVQA010001446">
    <property type="protein sequence ID" value="CAG8514697.1"/>
    <property type="molecule type" value="Genomic_DNA"/>
</dbReference>
<dbReference type="Proteomes" id="UP000789759">
    <property type="component" value="Unassembled WGS sequence"/>
</dbReference>
<dbReference type="PANTHER" id="PTHR35895:SF1">
    <property type="entry name" value="LIPID-BINDING SERUM GLYCOPROTEIN C-TERMINAL DOMAIN-CONTAINING PROTEIN"/>
    <property type="match status" value="1"/>
</dbReference>
<comment type="caution">
    <text evidence="1">The sequence shown here is derived from an EMBL/GenBank/DDBJ whole genome shotgun (WGS) entry which is preliminary data.</text>
</comment>
<sequence length="622" mass="70769">MNSYETKIYAEGNSQEINEYNENHNSLNELISGASLVFTNVRLTNLVENNFVVTLSVINAESCRLEMTFLNDIQVSFNSKTIGKMSLKHKTIKIIPQKNIQLEMEFTPLDDFNSFSRALFTNEQLYWDLEGNTSVKLMSLNPMEVKLLKHIKFDDSEFRSVPNLFLLFVPKCVIIPSIVLVCIGMNILTIDNIDAPSDHPDGGITIIMNIINSSHVRVELDNMPFDIKYMNQTVGKISSTRFSNDRNTLSFSGCLLQPNTKEKLDVMTDVFFKILSGKELQLTFNARECLVSWLDRISLTVNITEETKINFNYELIKCAWGLKFDPKDQYAPKVSLHCGIKYLNIFSLGICKFSCECDLIYKELQLATFNIPYTTIFDSSGIIESRFTTKLRLFSEESKDLFSEIAKKMYQEEDFALVVKGKINVMAKTPVDDFKMECESKDIIVSLKYLPNKDDGDFIKNYLNGVGSLLFIKANNKTTSISLLQKAFETIELEVILPGLDVPFINEAEVSFTSKDSFKLNNPLKTRLHLFGFNAKVFNMNNEHIATATKKYSNNGIVVEAGKTEKIQVESSKVDIINAIQNIKDCAYGVKENLECVLMFGIGEDENDFFRINLNYSKSFIL</sequence>
<dbReference type="OrthoDB" id="2417659at2759"/>
<dbReference type="AlphaFoldDB" id="A0A9N9F7H4"/>
<organism evidence="1 2">
    <name type="scientific">Cetraspora pellucida</name>
    <dbReference type="NCBI Taxonomy" id="1433469"/>
    <lineage>
        <taxon>Eukaryota</taxon>
        <taxon>Fungi</taxon>
        <taxon>Fungi incertae sedis</taxon>
        <taxon>Mucoromycota</taxon>
        <taxon>Glomeromycotina</taxon>
        <taxon>Glomeromycetes</taxon>
        <taxon>Diversisporales</taxon>
        <taxon>Gigasporaceae</taxon>
        <taxon>Cetraspora</taxon>
    </lineage>
</organism>
<name>A0A9N9F7H4_9GLOM</name>
<gene>
    <name evidence="1" type="ORF">CPELLU_LOCUS3090</name>
</gene>
<evidence type="ECO:0000313" key="1">
    <source>
        <dbReference type="EMBL" id="CAG8514697.1"/>
    </source>
</evidence>
<keyword evidence="2" id="KW-1185">Reference proteome</keyword>